<dbReference type="GO" id="GO:0000156">
    <property type="term" value="F:phosphorelay response regulator activity"/>
    <property type="evidence" value="ECO:0007669"/>
    <property type="project" value="InterPro"/>
</dbReference>
<dbReference type="Gene3D" id="3.40.50.2300">
    <property type="match status" value="1"/>
</dbReference>
<reference evidence="5 6" key="1">
    <citation type="submission" date="2018-07" db="EMBL/GenBank/DDBJ databases">
        <title>Dyella tabacisoli L4-6T, whole genome shotgun sequence.</title>
        <authorList>
            <person name="Zhou X.-K."/>
            <person name="Li W.-J."/>
            <person name="Duan Y.-Q."/>
        </authorList>
    </citation>
    <scope>NUCLEOTIDE SEQUENCE [LARGE SCALE GENOMIC DNA]</scope>
    <source>
        <strain evidence="5 6">L4-6</strain>
    </source>
</reference>
<keyword evidence="1" id="KW-0902">Two-component regulatory system</keyword>
<dbReference type="PANTHER" id="PTHR37299:SF1">
    <property type="entry name" value="STAGE 0 SPORULATION PROTEIN A HOMOLOG"/>
    <property type="match status" value="1"/>
</dbReference>
<evidence type="ECO:0000256" key="1">
    <source>
        <dbReference type="ARBA" id="ARBA00023012"/>
    </source>
</evidence>
<protein>
    <submittedName>
        <fullName evidence="5">DNA-binding response regulator</fullName>
    </submittedName>
</protein>
<dbReference type="OrthoDB" id="236568at2"/>
<dbReference type="InterPro" id="IPR001789">
    <property type="entry name" value="Sig_transdc_resp-reg_receiver"/>
</dbReference>
<dbReference type="InterPro" id="IPR011006">
    <property type="entry name" value="CheY-like_superfamily"/>
</dbReference>
<dbReference type="PROSITE" id="PS50110">
    <property type="entry name" value="RESPONSE_REGULATORY"/>
    <property type="match status" value="1"/>
</dbReference>
<dbReference type="AlphaFoldDB" id="A0A369UNV4"/>
<sequence>MIKTIIVDDESLARRGVRVCLRHALDVQVVAEADSGWDAIEKITAFKPDLIFLDVQMPGMDGFEMLAKLPSDAMPLIIFLTAHDDYALQAFSVHAMDYVLKPIDDQRFDKALDSARTRLADRRAGEQLASIKGLLLAKDAEQKSQTRPDHFVTKSGTKTFMLEHSDVDWIEASGDYVTLHAGKRSYLIRETMDSLERQLDPARFIRIHRSTMIALNRLSGYNLLPSRDALVTLKDGTVVRASRRYRRRIPM</sequence>
<dbReference type="RefSeq" id="WP_114846013.1">
    <property type="nucleotide sequence ID" value="NZ_JBHSPE010000020.1"/>
</dbReference>
<feature type="modified residue" description="4-aspartylphosphate" evidence="2">
    <location>
        <position position="54"/>
    </location>
</feature>
<dbReference type="SUPFAM" id="SSF52172">
    <property type="entry name" value="CheY-like"/>
    <property type="match status" value="1"/>
</dbReference>
<feature type="domain" description="Response regulatory" evidence="3">
    <location>
        <begin position="3"/>
        <end position="116"/>
    </location>
</feature>
<dbReference type="InterPro" id="IPR007492">
    <property type="entry name" value="LytTR_DNA-bd_dom"/>
</dbReference>
<evidence type="ECO:0000313" key="5">
    <source>
        <dbReference type="EMBL" id="RDD81300.1"/>
    </source>
</evidence>
<dbReference type="Gene3D" id="2.40.50.1020">
    <property type="entry name" value="LytTr DNA-binding domain"/>
    <property type="match status" value="1"/>
</dbReference>
<name>A0A369UNV4_9GAMM</name>
<dbReference type="PANTHER" id="PTHR37299">
    <property type="entry name" value="TRANSCRIPTIONAL REGULATOR-RELATED"/>
    <property type="match status" value="1"/>
</dbReference>
<comment type="caution">
    <text evidence="5">The sequence shown here is derived from an EMBL/GenBank/DDBJ whole genome shotgun (WGS) entry which is preliminary data.</text>
</comment>
<dbReference type="PROSITE" id="PS50930">
    <property type="entry name" value="HTH_LYTTR"/>
    <property type="match status" value="1"/>
</dbReference>
<keyword evidence="2" id="KW-0597">Phosphoprotein</keyword>
<dbReference type="SMART" id="SM00448">
    <property type="entry name" value="REC"/>
    <property type="match status" value="1"/>
</dbReference>
<dbReference type="InterPro" id="IPR046947">
    <property type="entry name" value="LytR-like"/>
</dbReference>
<organism evidence="5 6">
    <name type="scientific">Dyella tabacisoli</name>
    <dbReference type="NCBI Taxonomy" id="2282381"/>
    <lineage>
        <taxon>Bacteria</taxon>
        <taxon>Pseudomonadati</taxon>
        <taxon>Pseudomonadota</taxon>
        <taxon>Gammaproteobacteria</taxon>
        <taxon>Lysobacterales</taxon>
        <taxon>Rhodanobacteraceae</taxon>
        <taxon>Dyella</taxon>
    </lineage>
</organism>
<feature type="domain" description="HTH LytTR-type" evidence="4">
    <location>
        <begin position="151"/>
        <end position="251"/>
    </location>
</feature>
<evidence type="ECO:0000259" key="3">
    <source>
        <dbReference type="PROSITE" id="PS50110"/>
    </source>
</evidence>
<keyword evidence="6" id="KW-1185">Reference proteome</keyword>
<evidence type="ECO:0000313" key="6">
    <source>
        <dbReference type="Proteomes" id="UP000253782"/>
    </source>
</evidence>
<dbReference type="SMART" id="SM00850">
    <property type="entry name" value="LytTR"/>
    <property type="match status" value="1"/>
</dbReference>
<dbReference type="Pfam" id="PF00072">
    <property type="entry name" value="Response_reg"/>
    <property type="match status" value="1"/>
</dbReference>
<evidence type="ECO:0000256" key="2">
    <source>
        <dbReference type="PROSITE-ProRule" id="PRU00169"/>
    </source>
</evidence>
<dbReference type="GO" id="GO:0003677">
    <property type="term" value="F:DNA binding"/>
    <property type="evidence" value="ECO:0007669"/>
    <property type="project" value="UniProtKB-KW"/>
</dbReference>
<keyword evidence="5" id="KW-0238">DNA-binding</keyword>
<evidence type="ECO:0000259" key="4">
    <source>
        <dbReference type="PROSITE" id="PS50930"/>
    </source>
</evidence>
<proteinExistence type="predicted"/>
<dbReference type="Pfam" id="PF04397">
    <property type="entry name" value="LytTR"/>
    <property type="match status" value="1"/>
</dbReference>
<gene>
    <name evidence="5" type="ORF">DVJ77_13405</name>
</gene>
<accession>A0A369UNV4</accession>
<dbReference type="EMBL" id="QQAH01000011">
    <property type="protein sequence ID" value="RDD81300.1"/>
    <property type="molecule type" value="Genomic_DNA"/>
</dbReference>
<dbReference type="Proteomes" id="UP000253782">
    <property type="component" value="Unassembled WGS sequence"/>
</dbReference>